<keyword evidence="4" id="KW-1185">Reference proteome</keyword>
<keyword evidence="1" id="KW-0732">Signal</keyword>
<evidence type="ECO:0000259" key="2">
    <source>
        <dbReference type="Pfam" id="PF16036"/>
    </source>
</evidence>
<accession>A0ABS9X6J2</accession>
<dbReference type="Pfam" id="PF16036">
    <property type="entry name" value="Chalcone_3"/>
    <property type="match status" value="1"/>
</dbReference>
<feature type="signal peptide" evidence="1">
    <location>
        <begin position="1"/>
        <end position="21"/>
    </location>
</feature>
<feature type="chain" id="PRO_5045719845" evidence="1">
    <location>
        <begin position="22"/>
        <end position="186"/>
    </location>
</feature>
<dbReference type="EMBL" id="JAKKSL010000006">
    <property type="protein sequence ID" value="MCI2285841.1"/>
    <property type="molecule type" value="Genomic_DNA"/>
</dbReference>
<dbReference type="RefSeq" id="WP_242288787.1">
    <property type="nucleotide sequence ID" value="NZ_JAKKSL010000006.1"/>
</dbReference>
<keyword evidence="3" id="KW-0413">Isomerase</keyword>
<comment type="caution">
    <text evidence="3">The sequence shown here is derived from an EMBL/GenBank/DDBJ whole genome shotgun (WGS) entry which is preliminary data.</text>
</comment>
<name>A0ABS9X6J2_9GAMM</name>
<organism evidence="3 4">
    <name type="scientific">Colwellia maritima</name>
    <dbReference type="NCBI Taxonomy" id="2912588"/>
    <lineage>
        <taxon>Bacteria</taxon>
        <taxon>Pseudomonadati</taxon>
        <taxon>Pseudomonadota</taxon>
        <taxon>Gammaproteobacteria</taxon>
        <taxon>Alteromonadales</taxon>
        <taxon>Colwelliaceae</taxon>
        <taxon>Colwellia</taxon>
    </lineage>
</organism>
<feature type="domain" description="Chalcone isomerase" evidence="2">
    <location>
        <begin position="40"/>
        <end position="183"/>
    </location>
</feature>
<protein>
    <submittedName>
        <fullName evidence="3">Chalcone isomerase family protein</fullName>
    </submittedName>
</protein>
<dbReference type="GO" id="GO:0016853">
    <property type="term" value="F:isomerase activity"/>
    <property type="evidence" value="ECO:0007669"/>
    <property type="project" value="UniProtKB-KW"/>
</dbReference>
<sequence length="186" mass="21553">MINAFLLIILFLNIITFSSNAAQATDKNNLTLTVLPDDFKQLNLKTVGKAKFSVLFWDIYNSTLYTKTGNYLYNNSPESLLFEIEYLKDITAEDLLERTIQQWEHLKVPELVYSKFLPALKTIWPDISSGDKLTLLVQNQQSVFYFNQMKVGQIEEVNFSKLFLDIWLSPNTSQTKLRKELLGELK</sequence>
<evidence type="ECO:0000313" key="3">
    <source>
        <dbReference type="EMBL" id="MCI2285841.1"/>
    </source>
</evidence>
<dbReference type="Proteomes" id="UP001139646">
    <property type="component" value="Unassembled WGS sequence"/>
</dbReference>
<proteinExistence type="predicted"/>
<dbReference type="InterPro" id="IPR016087">
    <property type="entry name" value="Chalcone_isomerase"/>
</dbReference>
<evidence type="ECO:0000256" key="1">
    <source>
        <dbReference type="SAM" id="SignalP"/>
    </source>
</evidence>
<reference evidence="3" key="1">
    <citation type="submission" date="2022-01" db="EMBL/GenBank/DDBJ databases">
        <title>Colwellia maritima, isolated from seawater.</title>
        <authorList>
            <person name="Kristyanto S."/>
            <person name="Jung J."/>
            <person name="Jeon C.O."/>
        </authorList>
    </citation>
    <scope>NUCLEOTIDE SEQUENCE</scope>
    <source>
        <strain evidence="3">MSW7</strain>
    </source>
</reference>
<gene>
    <name evidence="3" type="ORF">L3081_23735</name>
</gene>
<evidence type="ECO:0000313" key="4">
    <source>
        <dbReference type="Proteomes" id="UP001139646"/>
    </source>
</evidence>